<feature type="transmembrane region" description="Helical" evidence="1">
    <location>
        <begin position="12"/>
        <end position="34"/>
    </location>
</feature>
<feature type="transmembrane region" description="Helical" evidence="1">
    <location>
        <begin position="46"/>
        <end position="67"/>
    </location>
</feature>
<name>A0A368G4I6_ANCCA</name>
<organism evidence="2 3">
    <name type="scientific">Ancylostoma caninum</name>
    <name type="common">Dog hookworm</name>
    <dbReference type="NCBI Taxonomy" id="29170"/>
    <lineage>
        <taxon>Eukaryota</taxon>
        <taxon>Metazoa</taxon>
        <taxon>Ecdysozoa</taxon>
        <taxon>Nematoda</taxon>
        <taxon>Chromadorea</taxon>
        <taxon>Rhabditida</taxon>
        <taxon>Rhabditina</taxon>
        <taxon>Rhabditomorpha</taxon>
        <taxon>Strongyloidea</taxon>
        <taxon>Ancylostomatidae</taxon>
        <taxon>Ancylostomatinae</taxon>
        <taxon>Ancylostoma</taxon>
    </lineage>
</organism>
<protein>
    <submittedName>
        <fullName evidence="2">Uncharacterized protein</fullName>
    </submittedName>
</protein>
<evidence type="ECO:0000313" key="3">
    <source>
        <dbReference type="Proteomes" id="UP000252519"/>
    </source>
</evidence>
<keyword evidence="1" id="KW-1133">Transmembrane helix</keyword>
<gene>
    <name evidence="2" type="ORF">ANCCAN_16192</name>
</gene>
<proteinExistence type="predicted"/>
<reference evidence="2 3" key="1">
    <citation type="submission" date="2014-10" db="EMBL/GenBank/DDBJ databases">
        <title>Draft genome of the hookworm Ancylostoma caninum.</title>
        <authorList>
            <person name="Mitreva M."/>
        </authorList>
    </citation>
    <scope>NUCLEOTIDE SEQUENCE [LARGE SCALE GENOMIC DNA]</scope>
    <source>
        <strain evidence="2 3">Baltimore</strain>
    </source>
</reference>
<sequence>MPKIHGFAAQAVPFAFALDKCYIVAITLHAAFIYGCRRCGKLTSGGLFLSWMLFTVCGLPEMVYWLHVTWNVKNYREVPLPQWFAHMLWWPMCLTELVLHCFADSPPLFSKIIDEEKVSSPEVLSSFINRLTMWWFNDICRTGVRKPLEVCCLRECFENLHTMEDK</sequence>
<keyword evidence="1" id="KW-0472">Membrane</keyword>
<dbReference type="STRING" id="29170.A0A368G4I6"/>
<accession>A0A368G4I6</accession>
<dbReference type="Proteomes" id="UP000252519">
    <property type="component" value="Unassembled WGS sequence"/>
</dbReference>
<dbReference type="AlphaFoldDB" id="A0A368G4I6"/>
<feature type="non-terminal residue" evidence="2">
    <location>
        <position position="166"/>
    </location>
</feature>
<dbReference type="EMBL" id="JOJR01000434">
    <property type="protein sequence ID" value="RCN37910.1"/>
    <property type="molecule type" value="Genomic_DNA"/>
</dbReference>
<keyword evidence="1" id="KW-0812">Transmembrane</keyword>
<dbReference type="OrthoDB" id="6500128at2759"/>
<keyword evidence="3" id="KW-1185">Reference proteome</keyword>
<comment type="caution">
    <text evidence="2">The sequence shown here is derived from an EMBL/GenBank/DDBJ whole genome shotgun (WGS) entry which is preliminary data.</text>
</comment>
<evidence type="ECO:0000256" key="1">
    <source>
        <dbReference type="SAM" id="Phobius"/>
    </source>
</evidence>
<evidence type="ECO:0000313" key="2">
    <source>
        <dbReference type="EMBL" id="RCN37910.1"/>
    </source>
</evidence>